<evidence type="ECO:0000313" key="1">
    <source>
        <dbReference type="EMBL" id="CAG8710908.1"/>
    </source>
</evidence>
<sequence>MDDRYMYSGTINLSRQKNHDILDLLIASDELLLSELFDHIQNYLLHTKFEWVKRNVVKVHRTIYPHEGCKKLQDFCLDTICKSPMLVFGSKNFLEFEEALLLPLLGRHDLQTEEIDIWDHLIRWGLAQMSELNSSISSFSTSSSSTSSSFVSIDASTFSEDNSPAIDTNGVDANNVDLSNWSNEDFMELERILHNCIPLIRFFQISSSDFYDKVWPFQKILPDDLREDVLQYHLKRHIMLSSNLSYHAVTHPNSSSQSLDYSISSPQSLLNISRYFQPPRTIPFDSTLLRTEHVALLCDWIDRKDGKPYTFDEIPYKLKLLVRGSRDGFEAETFHEKCDKQGATITVMQIACSGELIGGYNPIEWTTGDFRINTQNSFLFSFPKSTINSNNNNSGIGMSDIKPIGSNSGYSSENENRVNGNDDNTRNSNGGQSNERRLNGKLSRVRRPGYAIRIKDKTYGPCFGDKGLWMKTNFNAYDSCSSDKDDYSERVTTLNKFWVMEYEVFQVVKK</sequence>
<gene>
    <name evidence="1" type="ORF">ACOLOM_LOCUS10666</name>
</gene>
<reference evidence="1" key="1">
    <citation type="submission" date="2021-06" db="EMBL/GenBank/DDBJ databases">
        <authorList>
            <person name="Kallberg Y."/>
            <person name="Tangrot J."/>
            <person name="Rosling A."/>
        </authorList>
    </citation>
    <scope>NUCLEOTIDE SEQUENCE</scope>
    <source>
        <strain evidence="1">CL356</strain>
    </source>
</reference>
<proteinExistence type="predicted"/>
<keyword evidence="2" id="KW-1185">Reference proteome</keyword>
<protein>
    <submittedName>
        <fullName evidence="1">16477_t:CDS:1</fullName>
    </submittedName>
</protein>
<name>A0ACA9PNJ3_9GLOM</name>
<dbReference type="EMBL" id="CAJVPT010035271">
    <property type="protein sequence ID" value="CAG8710908.1"/>
    <property type="molecule type" value="Genomic_DNA"/>
</dbReference>
<comment type="caution">
    <text evidence="1">The sequence shown here is derived from an EMBL/GenBank/DDBJ whole genome shotgun (WGS) entry which is preliminary data.</text>
</comment>
<evidence type="ECO:0000313" key="2">
    <source>
        <dbReference type="Proteomes" id="UP000789525"/>
    </source>
</evidence>
<dbReference type="Proteomes" id="UP000789525">
    <property type="component" value="Unassembled WGS sequence"/>
</dbReference>
<accession>A0ACA9PNJ3</accession>
<organism evidence="1 2">
    <name type="scientific">Acaulospora colombiana</name>
    <dbReference type="NCBI Taxonomy" id="27376"/>
    <lineage>
        <taxon>Eukaryota</taxon>
        <taxon>Fungi</taxon>
        <taxon>Fungi incertae sedis</taxon>
        <taxon>Mucoromycota</taxon>
        <taxon>Glomeromycotina</taxon>
        <taxon>Glomeromycetes</taxon>
        <taxon>Diversisporales</taxon>
        <taxon>Acaulosporaceae</taxon>
        <taxon>Acaulospora</taxon>
    </lineage>
</organism>